<dbReference type="Proteomes" id="UP000694892">
    <property type="component" value="Chromosome 4L"/>
</dbReference>
<evidence type="ECO:0000313" key="2">
    <source>
        <dbReference type="EMBL" id="OCT83785.1"/>
    </source>
</evidence>
<dbReference type="EMBL" id="CM004472">
    <property type="protein sequence ID" value="OCT83785.1"/>
    <property type="molecule type" value="Genomic_DNA"/>
</dbReference>
<name>A0A974D3C9_XENLA</name>
<organism evidence="2 3">
    <name type="scientific">Xenopus laevis</name>
    <name type="common">African clawed frog</name>
    <dbReference type="NCBI Taxonomy" id="8355"/>
    <lineage>
        <taxon>Eukaryota</taxon>
        <taxon>Metazoa</taxon>
        <taxon>Chordata</taxon>
        <taxon>Craniata</taxon>
        <taxon>Vertebrata</taxon>
        <taxon>Euteleostomi</taxon>
        <taxon>Amphibia</taxon>
        <taxon>Batrachia</taxon>
        <taxon>Anura</taxon>
        <taxon>Pipoidea</taxon>
        <taxon>Pipidae</taxon>
        <taxon>Xenopodinae</taxon>
        <taxon>Xenopus</taxon>
        <taxon>Xenopus</taxon>
    </lineage>
</organism>
<protein>
    <submittedName>
        <fullName evidence="2">Uncharacterized protein</fullName>
    </submittedName>
</protein>
<sequence length="72" mass="8020">MSHLRAGKQAKMKHIGSFSLDPMNRDKDGGGGWVTTKLQDRLQWKHGQHTCTHTPPSAQKIQLPNCDAISKL</sequence>
<reference evidence="3" key="1">
    <citation type="journal article" date="2016" name="Nature">
        <title>Genome evolution in the allotetraploid frog Xenopus laevis.</title>
        <authorList>
            <person name="Session A.M."/>
            <person name="Uno Y."/>
            <person name="Kwon T."/>
            <person name="Chapman J.A."/>
            <person name="Toyoda A."/>
            <person name="Takahashi S."/>
            <person name="Fukui A."/>
            <person name="Hikosaka A."/>
            <person name="Suzuki A."/>
            <person name="Kondo M."/>
            <person name="van Heeringen S.J."/>
            <person name="Quigley I."/>
            <person name="Heinz S."/>
            <person name="Ogino H."/>
            <person name="Ochi H."/>
            <person name="Hellsten U."/>
            <person name="Lyons J.B."/>
            <person name="Simakov O."/>
            <person name="Putnam N."/>
            <person name="Stites J."/>
            <person name="Kuroki Y."/>
            <person name="Tanaka T."/>
            <person name="Michiue T."/>
            <person name="Watanabe M."/>
            <person name="Bogdanovic O."/>
            <person name="Lister R."/>
            <person name="Georgiou G."/>
            <person name="Paranjpe S.S."/>
            <person name="van Kruijsbergen I."/>
            <person name="Shu S."/>
            <person name="Carlson J."/>
            <person name="Kinoshita T."/>
            <person name="Ohta Y."/>
            <person name="Mawaribuchi S."/>
            <person name="Jenkins J."/>
            <person name="Grimwood J."/>
            <person name="Schmutz J."/>
            <person name="Mitros T."/>
            <person name="Mozaffari S.V."/>
            <person name="Suzuki Y."/>
            <person name="Haramoto Y."/>
            <person name="Yamamoto T.S."/>
            <person name="Takagi C."/>
            <person name="Heald R."/>
            <person name="Miller K."/>
            <person name="Haudenschild C."/>
            <person name="Kitzman J."/>
            <person name="Nakayama T."/>
            <person name="Izutsu Y."/>
            <person name="Robert J."/>
            <person name="Fortriede J."/>
            <person name="Burns K."/>
            <person name="Lotay V."/>
            <person name="Karimi K."/>
            <person name="Yasuoka Y."/>
            <person name="Dichmann D.S."/>
            <person name="Flajnik M.F."/>
            <person name="Houston D.W."/>
            <person name="Shendure J."/>
            <person name="DuPasquier L."/>
            <person name="Vize P.D."/>
            <person name="Zorn A.M."/>
            <person name="Ito M."/>
            <person name="Marcotte E.M."/>
            <person name="Wallingford J.B."/>
            <person name="Ito Y."/>
            <person name="Asashima M."/>
            <person name="Ueno N."/>
            <person name="Matsuda Y."/>
            <person name="Veenstra G.J."/>
            <person name="Fujiyama A."/>
            <person name="Harland R.M."/>
            <person name="Taira M."/>
            <person name="Rokhsar D.S."/>
        </authorList>
    </citation>
    <scope>NUCLEOTIDE SEQUENCE [LARGE SCALE GENOMIC DNA]</scope>
    <source>
        <strain evidence="3">J</strain>
    </source>
</reference>
<evidence type="ECO:0000256" key="1">
    <source>
        <dbReference type="SAM" id="MobiDB-lite"/>
    </source>
</evidence>
<dbReference type="AlphaFoldDB" id="A0A974D3C9"/>
<gene>
    <name evidence="2" type="ORF">XELAEV_18021924mg</name>
</gene>
<proteinExistence type="predicted"/>
<evidence type="ECO:0000313" key="3">
    <source>
        <dbReference type="Proteomes" id="UP000694892"/>
    </source>
</evidence>
<accession>A0A974D3C9</accession>
<feature type="compositionally biased region" description="Basic residues" evidence="1">
    <location>
        <begin position="1"/>
        <end position="14"/>
    </location>
</feature>
<feature type="region of interest" description="Disordered" evidence="1">
    <location>
        <begin position="1"/>
        <end position="34"/>
    </location>
</feature>